<evidence type="ECO:0000313" key="3">
    <source>
        <dbReference type="Proteomes" id="UP000003711"/>
    </source>
</evidence>
<dbReference type="PROSITE" id="PS50093">
    <property type="entry name" value="PKD"/>
    <property type="match status" value="1"/>
</dbReference>
<dbReference type="Gene3D" id="2.60.40.10">
    <property type="entry name" value="Immunoglobulins"/>
    <property type="match status" value="1"/>
</dbReference>
<organism evidence="2 3">
    <name type="scientific">Bacteroides cellulosilyticus DSM 14838</name>
    <dbReference type="NCBI Taxonomy" id="537012"/>
    <lineage>
        <taxon>Bacteria</taxon>
        <taxon>Pseudomonadati</taxon>
        <taxon>Bacteroidota</taxon>
        <taxon>Bacteroidia</taxon>
        <taxon>Bacteroidales</taxon>
        <taxon>Bacteroidaceae</taxon>
        <taxon>Bacteroides</taxon>
    </lineage>
</organism>
<dbReference type="HOGENOM" id="CLU_534770_0_0_10"/>
<protein>
    <recommendedName>
        <fullName evidence="1">PKD domain-containing protein</fullName>
    </recommendedName>
</protein>
<reference evidence="2 3" key="2">
    <citation type="submission" date="2009-01" db="EMBL/GenBank/DDBJ databases">
        <title>Draft genome sequence of Bacteroides cellulosilyticus (DSM 14838).</title>
        <authorList>
            <person name="Sudarsanam P."/>
            <person name="Ley R."/>
            <person name="Guruge J."/>
            <person name="Turnbaugh P.J."/>
            <person name="Mahowald M."/>
            <person name="Liep D."/>
            <person name="Gordon J."/>
        </authorList>
    </citation>
    <scope>NUCLEOTIDE SEQUENCE [LARGE SCALE GENOMIC DNA]</scope>
    <source>
        <strain evidence="2 3">DSM 14838</strain>
    </source>
</reference>
<gene>
    <name evidence="2" type="ORF">BACCELL_00484</name>
</gene>
<comment type="caution">
    <text evidence="2">The sequence shown here is derived from an EMBL/GenBank/DDBJ whole genome shotgun (WGS) entry which is preliminary data.</text>
</comment>
<dbReference type="AlphaFoldDB" id="E2N889"/>
<evidence type="ECO:0000313" key="2">
    <source>
        <dbReference type="EMBL" id="EEF91865.1"/>
    </source>
</evidence>
<reference evidence="2 3" key="1">
    <citation type="submission" date="2008-12" db="EMBL/GenBank/DDBJ databases">
        <authorList>
            <person name="Fulton L."/>
            <person name="Clifton S."/>
            <person name="Fulton B."/>
            <person name="Xu J."/>
            <person name="Minx P."/>
            <person name="Pepin K.H."/>
            <person name="Johnson M."/>
            <person name="Bhonagiri V."/>
            <person name="Nash W.E."/>
            <person name="Mardis E.R."/>
            <person name="Wilson R.K."/>
        </authorList>
    </citation>
    <scope>NUCLEOTIDE SEQUENCE [LARGE SCALE GENOMIC DNA]</scope>
    <source>
        <strain evidence="2 3">DSM 14838</strain>
    </source>
</reference>
<sequence>VGDKIYQQEVAMAGGKPYTAGSRYTATMAGEWTECEQMKMTVRMDDTNGIGFNIPFPTGYAVPANTVVDWGDNSSSVIPQGTETTSNDAFNHTYSQAGAYTITITSGKATTKQQILPMNFFSNRTGNNNAKKLVSMDTPLLNMDTRKLSDLFRNCSNLATIPDELFDKNTTATDFEFCFQRCSTLKAIPEGLFNNNTNVTSFASCFQYCSNLAKIPDGLFNKNTAVTDFKYCFNDCSLKAIPKGLFDKNTAATSFFACFFGCSNLAEIPDGLFNKNTAVTDFGYCFYDCNTLKAIPNGLFDNNTNVTSFASCFQYCSSLAAIPDGLFDNNTNVTSFAGCFKACSSLAAIPDRLFDNNTNVTSFNDCFYDCNTLAAIPKGLFDKNLAATDFGYCFGRCNTLAAIPEGLFDKNLAATNFSNCFYNCTKVKLNKNIFSTDGNYSRFKDKNMNFRYCFKAGNSAIDPGEAPELWKYDKGSATWNTSDCFGNARFTNKDGYTDEVASAWGTLKD</sequence>
<dbReference type="Gene3D" id="3.80.10.10">
    <property type="entry name" value="Ribonuclease Inhibitor"/>
    <property type="match status" value="1"/>
</dbReference>
<feature type="non-terminal residue" evidence="2">
    <location>
        <position position="1"/>
    </location>
</feature>
<name>E2N889_9BACE</name>
<proteinExistence type="predicted"/>
<dbReference type="InterPro" id="IPR032675">
    <property type="entry name" value="LRR_dom_sf"/>
</dbReference>
<dbReference type="EMBL" id="ACCH01000042">
    <property type="protein sequence ID" value="EEF91865.1"/>
    <property type="molecule type" value="Genomic_DNA"/>
</dbReference>
<feature type="domain" description="PKD" evidence="1">
    <location>
        <begin position="69"/>
        <end position="105"/>
    </location>
</feature>
<dbReference type="InterPro" id="IPR000601">
    <property type="entry name" value="PKD_dom"/>
</dbReference>
<evidence type="ECO:0000259" key="1">
    <source>
        <dbReference type="PROSITE" id="PS50093"/>
    </source>
</evidence>
<dbReference type="InterPro" id="IPR013783">
    <property type="entry name" value="Ig-like_fold"/>
</dbReference>
<dbReference type="Proteomes" id="UP000003711">
    <property type="component" value="Unassembled WGS sequence"/>
</dbReference>
<accession>E2N889</accession>